<dbReference type="Proteomes" id="UP000044071">
    <property type="component" value="Unassembled WGS sequence"/>
</dbReference>
<dbReference type="EMBL" id="CCSB01000001">
    <property type="protein sequence ID" value="CDZ77212.1"/>
    <property type="molecule type" value="Genomic_DNA"/>
</dbReference>
<organism evidence="1 2">
    <name type="scientific">Legionella massiliensis</name>
    <dbReference type="NCBI Taxonomy" id="1034943"/>
    <lineage>
        <taxon>Bacteria</taxon>
        <taxon>Pseudomonadati</taxon>
        <taxon>Pseudomonadota</taxon>
        <taxon>Gammaproteobacteria</taxon>
        <taxon>Legionellales</taxon>
        <taxon>Legionellaceae</taxon>
        <taxon>Legionella</taxon>
    </lineage>
</organism>
<gene>
    <name evidence="1" type="ORF">BN59_01494</name>
</gene>
<evidence type="ECO:0000313" key="2">
    <source>
        <dbReference type="Proteomes" id="UP000044071"/>
    </source>
</evidence>
<reference evidence="1 2" key="1">
    <citation type="submission" date="2014-06" db="EMBL/GenBank/DDBJ databases">
        <authorList>
            <person name="Urmite Genomes Urmite Genomes"/>
        </authorList>
    </citation>
    <scope>NUCLEOTIDE SEQUENCE [LARGE SCALE GENOMIC DNA]</scope>
</reference>
<evidence type="ECO:0000313" key="1">
    <source>
        <dbReference type="EMBL" id="CDZ77212.1"/>
    </source>
</evidence>
<proteinExistence type="predicted"/>
<name>A0A078KW31_9GAMM</name>
<dbReference type="RefSeq" id="WP_043873591.1">
    <property type="nucleotide sequence ID" value="NZ_CCVW01000001.1"/>
</dbReference>
<dbReference type="AlphaFoldDB" id="A0A078KW31"/>
<sequence length="103" mass="12312">MGRVKEVQHNREIEEQLIAQLKLIVFDDERAEGIKRQLISKGFQSLSHKQKYIYKTKIIPSINDRFKQCIQCLHDIDTEIEAISEFEWLGYVCECCYSRLFER</sequence>
<protein>
    <submittedName>
        <fullName evidence="1">Uncharacterized protein</fullName>
    </submittedName>
</protein>
<accession>A0A078KW31</accession>
<keyword evidence="2" id="KW-1185">Reference proteome</keyword>